<evidence type="ECO:0000256" key="7">
    <source>
        <dbReference type="SAM" id="Phobius"/>
    </source>
</evidence>
<feature type="domain" description="EamA" evidence="8">
    <location>
        <begin position="82"/>
        <end position="214"/>
    </location>
</feature>
<evidence type="ECO:0000256" key="2">
    <source>
        <dbReference type="ARBA" id="ARBA00007362"/>
    </source>
</evidence>
<feature type="transmembrane region" description="Helical" evidence="7">
    <location>
        <begin position="203"/>
        <end position="224"/>
    </location>
</feature>
<reference evidence="9 10" key="1">
    <citation type="submission" date="2010-08" db="EMBL/GenBank/DDBJ databases">
        <authorList>
            <person name="Weinstock G."/>
            <person name="Sodergren E."/>
            <person name="Clifton S."/>
            <person name="Fulton L."/>
            <person name="Fulton B."/>
            <person name="Courtney L."/>
            <person name="Fronick C."/>
            <person name="Harrison M."/>
            <person name="Strong C."/>
            <person name="Farmer C."/>
            <person name="Delahaunty K."/>
            <person name="Markovic C."/>
            <person name="Hall O."/>
            <person name="Minx P."/>
            <person name="Tomlinson C."/>
            <person name="Mitreva M."/>
            <person name="Hou S."/>
            <person name="Chen J."/>
            <person name="Wollam A."/>
            <person name="Pepin K.H."/>
            <person name="Johnson M."/>
            <person name="Bhonagiri V."/>
            <person name="Zhang X."/>
            <person name="Suruliraj S."/>
            <person name="Warren W."/>
            <person name="Chinwalla A."/>
            <person name="Mardis E.R."/>
            <person name="Wilson R.K."/>
        </authorList>
    </citation>
    <scope>NUCLEOTIDE SEQUENCE [LARGE SCALE GENOMIC DNA]</scope>
    <source>
        <strain evidence="9 10">F0359</strain>
    </source>
</reference>
<evidence type="ECO:0000256" key="1">
    <source>
        <dbReference type="ARBA" id="ARBA00004651"/>
    </source>
</evidence>
<keyword evidence="10" id="KW-1185">Reference proteome</keyword>
<dbReference type="eggNOG" id="COG0697">
    <property type="taxonomic scope" value="Bacteria"/>
</dbReference>
<dbReference type="InterPro" id="IPR037185">
    <property type="entry name" value="EmrE-like"/>
</dbReference>
<feature type="transmembrane region" description="Helical" evidence="7">
    <location>
        <begin position="113"/>
        <end position="132"/>
    </location>
</feature>
<gene>
    <name evidence="9" type="ORF">HMPREF9429_01575</name>
</gene>
<comment type="similarity">
    <text evidence="2">Belongs to the EamA transporter family.</text>
</comment>
<feature type="transmembrane region" description="Helical" evidence="7">
    <location>
        <begin position="144"/>
        <end position="165"/>
    </location>
</feature>
<organism evidence="9 10">
    <name type="scientific">Megasphaera micronuciformis F0359</name>
    <dbReference type="NCBI Taxonomy" id="706434"/>
    <lineage>
        <taxon>Bacteria</taxon>
        <taxon>Bacillati</taxon>
        <taxon>Bacillota</taxon>
        <taxon>Negativicutes</taxon>
        <taxon>Veillonellales</taxon>
        <taxon>Veillonellaceae</taxon>
        <taxon>Megasphaera</taxon>
    </lineage>
</organism>
<evidence type="ECO:0000256" key="5">
    <source>
        <dbReference type="ARBA" id="ARBA00022989"/>
    </source>
</evidence>
<comment type="subcellular location">
    <subcellularLocation>
        <location evidence="1">Cell membrane</location>
        <topology evidence="1">Multi-pass membrane protein</topology>
    </subcellularLocation>
</comment>
<feature type="transmembrane region" description="Helical" evidence="7">
    <location>
        <begin position="82"/>
        <end position="101"/>
    </location>
</feature>
<dbReference type="PANTHER" id="PTHR42920:SF5">
    <property type="entry name" value="EAMA DOMAIN-CONTAINING PROTEIN"/>
    <property type="match status" value="1"/>
</dbReference>
<dbReference type="GO" id="GO:0005886">
    <property type="term" value="C:plasma membrane"/>
    <property type="evidence" value="ECO:0007669"/>
    <property type="project" value="UniProtKB-SubCell"/>
</dbReference>
<dbReference type="Proteomes" id="UP000003195">
    <property type="component" value="Unassembled WGS sequence"/>
</dbReference>
<evidence type="ECO:0000256" key="3">
    <source>
        <dbReference type="ARBA" id="ARBA00022475"/>
    </source>
</evidence>
<evidence type="ECO:0000256" key="4">
    <source>
        <dbReference type="ARBA" id="ARBA00022692"/>
    </source>
</evidence>
<dbReference type="PANTHER" id="PTHR42920">
    <property type="entry name" value="OS03G0707200 PROTEIN-RELATED"/>
    <property type="match status" value="1"/>
</dbReference>
<keyword evidence="5 7" id="KW-1133">Transmembrane helix</keyword>
<feature type="transmembrane region" description="Helical" evidence="7">
    <location>
        <begin position="57"/>
        <end position="76"/>
    </location>
</feature>
<evidence type="ECO:0000256" key="6">
    <source>
        <dbReference type="ARBA" id="ARBA00023136"/>
    </source>
</evidence>
<comment type="caution">
    <text evidence="9">The sequence shown here is derived from an EMBL/GenBank/DDBJ whole genome shotgun (WGS) entry which is preliminary data.</text>
</comment>
<accession>E2ZDS0</accession>
<dbReference type="Pfam" id="PF00892">
    <property type="entry name" value="EamA"/>
    <property type="match status" value="1"/>
</dbReference>
<evidence type="ECO:0000313" key="10">
    <source>
        <dbReference type="Proteomes" id="UP000003195"/>
    </source>
</evidence>
<keyword evidence="6 7" id="KW-0472">Membrane</keyword>
<protein>
    <submittedName>
        <fullName evidence="9">Putative membrane protein</fullName>
    </submittedName>
</protein>
<dbReference type="SUPFAM" id="SSF103481">
    <property type="entry name" value="Multidrug resistance efflux transporter EmrE"/>
    <property type="match status" value="2"/>
</dbReference>
<dbReference type="AlphaFoldDB" id="E2ZDS0"/>
<feature type="transmembrane region" description="Helical" evidence="7">
    <location>
        <begin position="28"/>
        <end position="50"/>
    </location>
</feature>
<dbReference type="HOGENOM" id="CLU_033863_21_2_9"/>
<sequence>MLTATLTLGFLLFTGAALQQIGIIYTTAGKAGFITSLYIVFVPVVSLLFYNPLRLSHLFGCVVALIGVYFLSFHGGFDDANIGDILTLASVLFWTLHIVSVSRFVRYYDGVKLAIGQFFFCGLFNFLAMYPAGESLTVSIFLNALLPVLYCAIFSTGIAFTFQILGQKGVPPTEASLICSLEMVFGLIAGCLFLGETLTSSEILGAVLMSVGIVSAQLSSRVIYSRKA</sequence>
<dbReference type="EMBL" id="AECS01000039">
    <property type="protein sequence ID" value="EFQ03632.1"/>
    <property type="molecule type" value="Genomic_DNA"/>
</dbReference>
<feature type="transmembrane region" description="Helical" evidence="7">
    <location>
        <begin position="177"/>
        <end position="197"/>
    </location>
</feature>
<keyword evidence="3" id="KW-1003">Cell membrane</keyword>
<proteinExistence type="inferred from homology"/>
<evidence type="ECO:0000259" key="8">
    <source>
        <dbReference type="Pfam" id="PF00892"/>
    </source>
</evidence>
<evidence type="ECO:0000313" key="9">
    <source>
        <dbReference type="EMBL" id="EFQ03632.1"/>
    </source>
</evidence>
<keyword evidence="4 7" id="KW-0812">Transmembrane</keyword>
<name>E2ZDS0_9FIRM</name>
<dbReference type="InterPro" id="IPR000620">
    <property type="entry name" value="EamA_dom"/>
</dbReference>
<dbReference type="InterPro" id="IPR051258">
    <property type="entry name" value="Diverse_Substrate_Transporter"/>
</dbReference>